<dbReference type="Proteomes" id="UP001153712">
    <property type="component" value="Chromosome 7"/>
</dbReference>
<organism evidence="2 3">
    <name type="scientific">Phyllotreta striolata</name>
    <name type="common">Striped flea beetle</name>
    <name type="synonym">Crioceris striolata</name>
    <dbReference type="NCBI Taxonomy" id="444603"/>
    <lineage>
        <taxon>Eukaryota</taxon>
        <taxon>Metazoa</taxon>
        <taxon>Ecdysozoa</taxon>
        <taxon>Arthropoda</taxon>
        <taxon>Hexapoda</taxon>
        <taxon>Insecta</taxon>
        <taxon>Pterygota</taxon>
        <taxon>Neoptera</taxon>
        <taxon>Endopterygota</taxon>
        <taxon>Coleoptera</taxon>
        <taxon>Polyphaga</taxon>
        <taxon>Cucujiformia</taxon>
        <taxon>Chrysomeloidea</taxon>
        <taxon>Chrysomelidae</taxon>
        <taxon>Galerucinae</taxon>
        <taxon>Alticini</taxon>
        <taxon>Phyllotreta</taxon>
    </lineage>
</organism>
<protein>
    <submittedName>
        <fullName evidence="2">Uncharacterized protein</fullName>
    </submittedName>
</protein>
<proteinExistence type="predicted"/>
<feature type="compositionally biased region" description="Polar residues" evidence="1">
    <location>
        <begin position="56"/>
        <end position="72"/>
    </location>
</feature>
<dbReference type="AlphaFoldDB" id="A0A9N9TZB1"/>
<gene>
    <name evidence="2" type="ORF">PHYEVI_LOCUS9874</name>
</gene>
<feature type="compositionally biased region" description="Basic and acidic residues" evidence="1">
    <location>
        <begin position="1"/>
        <end position="19"/>
    </location>
</feature>
<feature type="region of interest" description="Disordered" evidence="1">
    <location>
        <begin position="46"/>
        <end position="103"/>
    </location>
</feature>
<feature type="region of interest" description="Disordered" evidence="1">
    <location>
        <begin position="1"/>
        <end position="31"/>
    </location>
</feature>
<accession>A0A9N9TZB1</accession>
<sequence length="103" mass="11303">MDDRKSRGTVEELTVKESKCSTPTIVQQPSSSSIVEAQQNSIHPTAFNDSTEAHCQINSGSPTPTENPSARSSKQKKVREEIDVSSEKVRGESKVKKCVKVKE</sequence>
<feature type="compositionally biased region" description="Polar residues" evidence="1">
    <location>
        <begin position="20"/>
        <end position="31"/>
    </location>
</feature>
<evidence type="ECO:0000313" key="2">
    <source>
        <dbReference type="EMBL" id="CAG9863588.1"/>
    </source>
</evidence>
<evidence type="ECO:0000313" key="3">
    <source>
        <dbReference type="Proteomes" id="UP001153712"/>
    </source>
</evidence>
<keyword evidence="3" id="KW-1185">Reference proteome</keyword>
<reference evidence="2" key="1">
    <citation type="submission" date="2022-01" db="EMBL/GenBank/DDBJ databases">
        <authorList>
            <person name="King R."/>
        </authorList>
    </citation>
    <scope>NUCLEOTIDE SEQUENCE</scope>
</reference>
<feature type="compositionally biased region" description="Basic and acidic residues" evidence="1">
    <location>
        <begin position="78"/>
        <end position="103"/>
    </location>
</feature>
<dbReference type="EMBL" id="OU900100">
    <property type="protein sequence ID" value="CAG9863588.1"/>
    <property type="molecule type" value="Genomic_DNA"/>
</dbReference>
<evidence type="ECO:0000256" key="1">
    <source>
        <dbReference type="SAM" id="MobiDB-lite"/>
    </source>
</evidence>
<name>A0A9N9TZB1_PHYSR</name>